<evidence type="ECO:0000256" key="3">
    <source>
        <dbReference type="ARBA" id="ARBA00022745"/>
    </source>
</evidence>
<evidence type="ECO:0000313" key="9">
    <source>
        <dbReference type="Proteomes" id="UP001415857"/>
    </source>
</evidence>
<name>A0AAP0RA58_LIQFO</name>
<feature type="compositionally biased region" description="Acidic residues" evidence="6">
    <location>
        <begin position="318"/>
        <end position="328"/>
    </location>
</feature>
<dbReference type="InterPro" id="IPR047091">
    <property type="entry name" value="EIN3-like_DNA-bd"/>
</dbReference>
<keyword evidence="9" id="KW-1185">Reference proteome</keyword>
<dbReference type="PANTHER" id="PTHR33305">
    <property type="entry name" value="ETHYLENE INSENSITIVE 3-LIKE 2 PROTEIN"/>
    <property type="match status" value="1"/>
</dbReference>
<dbReference type="EMBL" id="JBBPBK010000012">
    <property type="protein sequence ID" value="KAK9273687.1"/>
    <property type="molecule type" value="Genomic_DNA"/>
</dbReference>
<dbReference type="InterPro" id="IPR006957">
    <property type="entry name" value="EIN3"/>
</dbReference>
<evidence type="ECO:0000256" key="5">
    <source>
        <dbReference type="ARBA" id="ARBA00023242"/>
    </source>
</evidence>
<comment type="similarity">
    <text evidence="2">Belongs to the EIN3 family.</text>
</comment>
<proteinExistence type="inferred from homology"/>
<comment type="subcellular location">
    <subcellularLocation>
        <location evidence="1">Nucleus</location>
    </subcellularLocation>
</comment>
<dbReference type="GO" id="GO:0003700">
    <property type="term" value="F:DNA-binding transcription factor activity"/>
    <property type="evidence" value="ECO:0007669"/>
    <property type="project" value="InterPro"/>
</dbReference>
<dbReference type="SUPFAM" id="SSF116768">
    <property type="entry name" value="DNA-binding domain of EIN3-like"/>
    <property type="match status" value="1"/>
</dbReference>
<reference evidence="8 9" key="1">
    <citation type="journal article" date="2024" name="Plant J.">
        <title>Genome sequences and population genomics reveal climatic adaptation and genomic divergence between two closely related sweetgum species.</title>
        <authorList>
            <person name="Xu W.Q."/>
            <person name="Ren C.Q."/>
            <person name="Zhang X.Y."/>
            <person name="Comes H.P."/>
            <person name="Liu X.H."/>
            <person name="Li Y.G."/>
            <person name="Kettle C.J."/>
            <person name="Jalonen R."/>
            <person name="Gaisberger H."/>
            <person name="Ma Y.Z."/>
            <person name="Qiu Y.X."/>
        </authorList>
    </citation>
    <scope>NUCLEOTIDE SEQUENCE [LARGE SCALE GENOMIC DNA]</scope>
    <source>
        <strain evidence="8">Hangzhou</strain>
    </source>
</reference>
<dbReference type="FunFam" id="1.10.3180.10:FF:000002">
    <property type="entry name" value="Ethylene insensitive 3-like 1"/>
    <property type="match status" value="1"/>
</dbReference>
<keyword evidence="3" id="KW-0936">Ethylene signaling pathway</keyword>
<dbReference type="InterPro" id="IPR023278">
    <property type="entry name" value="Ethylene_insens-like_DNA-bd"/>
</dbReference>
<gene>
    <name evidence="8" type="ORF">L1049_018497</name>
</gene>
<evidence type="ECO:0000313" key="8">
    <source>
        <dbReference type="EMBL" id="KAK9273687.1"/>
    </source>
</evidence>
<sequence>MGEFEEIGAEICSDLEVDDIRCENIADKDVSDEEIESEELERRMWKDRIKLKRIKERQKLAAQQAAEKQKPKQSTDQARRKKMSRAQDGILKYMLKLMEVCKARGFVYGIIPEKGKAVSGASDNIRAWWKEKVKFDKNGPAAIAKYEAECFAMGESDSNRNGNSQSILQDLQDATLGSLLSSLMQHCDPPQRKYPLEKGVPPPWWPSGNEDWWVKLGLPMGQSPPYKKPHDLKKMWKVGVLTAVIKHMSPDISKIRRLVRQSKCLQDKMTAKESSIWLGVLSREESLIRQPSSDNGTSGVTGTPPGGRGGKKRTADSSDSDYDVDGVDDGVGSVSSKDDRRNQPMDVEPFGGLCNNACPPVQDKEQGKKQPRTKRARARSSPANHQPAPPLNEHLHDQPRNNLLDINHTDAQLVGFQMHDTQQENDTITTLRPLEKDLEDQSQIPASSFNHFSALSSANVISTQSMYVGGRPLLSPVVQNADFHRGATYDSYTPSVGYGPSHQQQSHMAMNEPQIRLEDAGVPALHKTGNEFPGGDLHHFVKDTFQSEQDRPVENNFGSPFNSLSLDFGGFNSPFHLGIDGTSSLDTTDIDFLLDDDLIQYFGA</sequence>
<dbReference type="GO" id="GO:0005634">
    <property type="term" value="C:nucleus"/>
    <property type="evidence" value="ECO:0007669"/>
    <property type="project" value="UniProtKB-SubCell"/>
</dbReference>
<evidence type="ECO:0000256" key="2">
    <source>
        <dbReference type="ARBA" id="ARBA00009416"/>
    </source>
</evidence>
<protein>
    <recommendedName>
        <fullName evidence="7">Ethylene insensitive 3-like DNA-binding domain-containing protein</fullName>
    </recommendedName>
</protein>
<dbReference type="Proteomes" id="UP001415857">
    <property type="component" value="Unassembled WGS sequence"/>
</dbReference>
<evidence type="ECO:0000259" key="7">
    <source>
        <dbReference type="Pfam" id="PF04873"/>
    </source>
</evidence>
<dbReference type="FunFam" id="1.10.3180.10:FF:000001">
    <property type="entry name" value="Ethylene insensitive 3-like 1"/>
    <property type="match status" value="1"/>
</dbReference>
<dbReference type="AlphaFoldDB" id="A0AAP0RA58"/>
<keyword evidence="5" id="KW-0539">Nucleus</keyword>
<dbReference type="Gene3D" id="1.10.3180.10">
    <property type="entry name" value="DNA-binding domain of EIN3-like"/>
    <property type="match status" value="2"/>
</dbReference>
<dbReference type="Pfam" id="PF04873">
    <property type="entry name" value="EIN3_DNA-bd"/>
    <property type="match status" value="1"/>
</dbReference>
<accession>A0AAP0RA58</accession>
<feature type="domain" description="Ethylene insensitive 3-like DNA-binding" evidence="7">
    <location>
        <begin position="38"/>
        <end position="285"/>
    </location>
</feature>
<organism evidence="8 9">
    <name type="scientific">Liquidambar formosana</name>
    <name type="common">Formosan gum</name>
    <dbReference type="NCBI Taxonomy" id="63359"/>
    <lineage>
        <taxon>Eukaryota</taxon>
        <taxon>Viridiplantae</taxon>
        <taxon>Streptophyta</taxon>
        <taxon>Embryophyta</taxon>
        <taxon>Tracheophyta</taxon>
        <taxon>Spermatophyta</taxon>
        <taxon>Magnoliopsida</taxon>
        <taxon>eudicotyledons</taxon>
        <taxon>Gunneridae</taxon>
        <taxon>Pentapetalae</taxon>
        <taxon>Saxifragales</taxon>
        <taxon>Altingiaceae</taxon>
        <taxon>Liquidambar</taxon>
    </lineage>
</organism>
<dbReference type="GO" id="GO:0009873">
    <property type="term" value="P:ethylene-activated signaling pathway"/>
    <property type="evidence" value="ECO:0007669"/>
    <property type="project" value="UniProtKB-KW"/>
</dbReference>
<keyword evidence="4" id="KW-0238">DNA-binding</keyword>
<comment type="caution">
    <text evidence="8">The sequence shown here is derived from an EMBL/GenBank/DDBJ whole genome shotgun (WGS) entry which is preliminary data.</text>
</comment>
<dbReference type="PANTHER" id="PTHR33305:SF30">
    <property type="entry name" value="ETHYLENE INSENSITIVE 3-LIKE 3 PROTEIN"/>
    <property type="match status" value="1"/>
</dbReference>
<evidence type="ECO:0000256" key="1">
    <source>
        <dbReference type="ARBA" id="ARBA00004123"/>
    </source>
</evidence>
<evidence type="ECO:0000256" key="4">
    <source>
        <dbReference type="ARBA" id="ARBA00023125"/>
    </source>
</evidence>
<dbReference type="GO" id="GO:0000976">
    <property type="term" value="F:transcription cis-regulatory region binding"/>
    <property type="evidence" value="ECO:0007669"/>
    <property type="project" value="UniProtKB-ARBA"/>
</dbReference>
<evidence type="ECO:0000256" key="6">
    <source>
        <dbReference type="SAM" id="MobiDB-lite"/>
    </source>
</evidence>
<feature type="region of interest" description="Disordered" evidence="6">
    <location>
        <begin position="288"/>
        <end position="398"/>
    </location>
</feature>
<feature type="region of interest" description="Disordered" evidence="6">
    <location>
        <begin position="60"/>
        <end position="82"/>
    </location>
</feature>
<feature type="compositionally biased region" description="Basic residues" evidence="6">
    <location>
        <begin position="369"/>
        <end position="378"/>
    </location>
</feature>